<evidence type="ECO:0000313" key="1">
    <source>
        <dbReference type="EMBL" id="CDF38264.1"/>
    </source>
</evidence>
<dbReference type="Proteomes" id="UP000012073">
    <property type="component" value="Unassembled WGS sequence"/>
</dbReference>
<evidence type="ECO:0000313" key="2">
    <source>
        <dbReference type="Proteomes" id="UP000012073"/>
    </source>
</evidence>
<dbReference type="AlphaFoldDB" id="R7QJI7"/>
<dbReference type="EMBL" id="HG001907">
    <property type="protein sequence ID" value="CDF38264.1"/>
    <property type="molecule type" value="Genomic_DNA"/>
</dbReference>
<dbReference type="Gramene" id="CDF38264">
    <property type="protein sequence ID" value="CDF38264"/>
    <property type="gene ID" value="CHC_T00006103001"/>
</dbReference>
<reference evidence="2" key="1">
    <citation type="journal article" date="2013" name="Proc. Natl. Acad. Sci. U.S.A.">
        <title>Genome structure and metabolic features in the red seaweed Chondrus crispus shed light on evolution of the Archaeplastida.</title>
        <authorList>
            <person name="Collen J."/>
            <person name="Porcel B."/>
            <person name="Carre W."/>
            <person name="Ball S.G."/>
            <person name="Chaparro C."/>
            <person name="Tonon T."/>
            <person name="Barbeyron T."/>
            <person name="Michel G."/>
            <person name="Noel B."/>
            <person name="Valentin K."/>
            <person name="Elias M."/>
            <person name="Artiguenave F."/>
            <person name="Arun A."/>
            <person name="Aury J.M."/>
            <person name="Barbosa-Neto J.F."/>
            <person name="Bothwell J.H."/>
            <person name="Bouget F.Y."/>
            <person name="Brillet L."/>
            <person name="Cabello-Hurtado F."/>
            <person name="Capella-Gutierrez S."/>
            <person name="Charrier B."/>
            <person name="Cladiere L."/>
            <person name="Cock J.M."/>
            <person name="Coelho S.M."/>
            <person name="Colleoni C."/>
            <person name="Czjzek M."/>
            <person name="Da Silva C."/>
            <person name="Delage L."/>
            <person name="Denoeud F."/>
            <person name="Deschamps P."/>
            <person name="Dittami S.M."/>
            <person name="Gabaldon T."/>
            <person name="Gachon C.M."/>
            <person name="Groisillier A."/>
            <person name="Herve C."/>
            <person name="Jabbari K."/>
            <person name="Katinka M."/>
            <person name="Kloareg B."/>
            <person name="Kowalczyk N."/>
            <person name="Labadie K."/>
            <person name="Leblanc C."/>
            <person name="Lopez P.J."/>
            <person name="McLachlan D.H."/>
            <person name="Meslet-Cladiere L."/>
            <person name="Moustafa A."/>
            <person name="Nehr Z."/>
            <person name="Nyvall Collen P."/>
            <person name="Panaud O."/>
            <person name="Partensky F."/>
            <person name="Poulain J."/>
            <person name="Rensing S.A."/>
            <person name="Rousvoal S."/>
            <person name="Samson G."/>
            <person name="Symeonidi A."/>
            <person name="Weissenbach J."/>
            <person name="Zambounis A."/>
            <person name="Wincker P."/>
            <person name="Boyen C."/>
        </authorList>
    </citation>
    <scope>NUCLEOTIDE SEQUENCE [LARGE SCALE GENOMIC DNA]</scope>
    <source>
        <strain evidence="2">cv. Stackhouse</strain>
    </source>
</reference>
<proteinExistence type="predicted"/>
<organism evidence="1 2">
    <name type="scientific">Chondrus crispus</name>
    <name type="common">Carrageen Irish moss</name>
    <name type="synonym">Polymorpha crispa</name>
    <dbReference type="NCBI Taxonomy" id="2769"/>
    <lineage>
        <taxon>Eukaryota</taxon>
        <taxon>Rhodophyta</taxon>
        <taxon>Florideophyceae</taxon>
        <taxon>Rhodymeniophycidae</taxon>
        <taxon>Gigartinales</taxon>
        <taxon>Gigartinaceae</taxon>
        <taxon>Chondrus</taxon>
    </lineage>
</organism>
<gene>
    <name evidence="1" type="ORF">CHC_T00006103001</name>
</gene>
<dbReference type="GeneID" id="17325867"/>
<keyword evidence="2" id="KW-1185">Reference proteome</keyword>
<accession>R7QJI7</accession>
<dbReference type="RefSeq" id="XP_005718149.1">
    <property type="nucleotide sequence ID" value="XM_005718092.1"/>
</dbReference>
<dbReference type="KEGG" id="ccp:CHC_T00006103001"/>
<name>R7QJI7_CHOCR</name>
<protein>
    <submittedName>
        <fullName evidence="1">Uncharacterized protein</fullName>
    </submittedName>
</protein>
<sequence>MYAEKKVCVWRGQGSGERVWFGCKSMDLRPLQPPTYSRSTPTVRLIISKPSAISYQFSRSNHLTMDFDKAVQEQSTVQYNGGQESEISEDVHPHIEQGRAWFVCECVESQEFPGTLISIHKRTETVAGAPGIDARLRSAPTKSEGKVLPDGSTYVASAVQYTQGDDAQKAKLNVVNNDVNALIAKMTSIQATAMQILLSKGSVTLPGDSSPVVRLGTGQQPKDAYNNNPRLWEAVFRNTSIKLQSLGFVASSSQVQSFKWSGTTIGTAFITSVIRAAVIGMSGGAIETIAGAIMSRLGDDLQITYQATTSSSRTSALLPVYYYNELTGKFGAVIAVITVIMSKSTRDTTTACYSSSSVTTTYNSRAVTYRVSPDLLRKQIGDNQSAIDAGAEFFGNSVKAGKAAAAPKWLSG</sequence>